<dbReference type="EMBL" id="KZ995091">
    <property type="protein sequence ID" value="RKO91386.1"/>
    <property type="molecule type" value="Genomic_DNA"/>
</dbReference>
<feature type="non-terminal residue" evidence="2">
    <location>
        <position position="406"/>
    </location>
</feature>
<sequence length="406" mass="44898">MLLSFLSVGLTRWRSLTFPQRLLLDSGPASPPLADPAPLLVRAPTPEISTAVVAVDGPSLPASRPQPLRIPEITVARLHLNLGKIFAACHWPRLCAFKFEGPNVIEEYNAVKTPSWQRESPNAMFWASGYGREVEAAAARLQIMRIDRGAACRRFYDALGPNLLEFDGASAPFDVVDRSPLLIHIVKFNLDCVLYSSLPDEKRYPTVKFLSLTSSEKHTTSPETNNTLVISLLKMFPALTYLNTGDTPITSTIFPALIAHAPLHQLHLPRSNITEPTLIEYLTSRESELRVLVLSSSSTDALLDALSSSCPRLTCVYFGSAAFTLPRFKEWLHDTEQRGVLESVGMCGSTPQRLSMQRLVKEAGLSSPEPFILSDQCYLDEELDEDGDGWEESEGGRGREEQGFVI</sequence>
<feature type="compositionally biased region" description="Basic and acidic residues" evidence="1">
    <location>
        <begin position="394"/>
        <end position="406"/>
    </location>
</feature>
<proteinExistence type="predicted"/>
<evidence type="ECO:0000313" key="2">
    <source>
        <dbReference type="EMBL" id="RKO91386.1"/>
    </source>
</evidence>
<dbReference type="InterPro" id="IPR032675">
    <property type="entry name" value="LRR_dom_sf"/>
</dbReference>
<protein>
    <submittedName>
        <fullName evidence="2">Uncharacterized protein</fullName>
    </submittedName>
</protein>
<reference evidence="3" key="1">
    <citation type="journal article" date="2018" name="Nat. Microbiol.">
        <title>Leveraging single-cell genomics to expand the fungal tree of life.</title>
        <authorList>
            <person name="Ahrendt S.R."/>
            <person name="Quandt C.A."/>
            <person name="Ciobanu D."/>
            <person name="Clum A."/>
            <person name="Salamov A."/>
            <person name="Andreopoulos B."/>
            <person name="Cheng J.F."/>
            <person name="Woyke T."/>
            <person name="Pelin A."/>
            <person name="Henrissat B."/>
            <person name="Reynolds N.K."/>
            <person name="Benny G.L."/>
            <person name="Smith M.E."/>
            <person name="James T.Y."/>
            <person name="Grigoriev I.V."/>
        </authorList>
    </citation>
    <scope>NUCLEOTIDE SEQUENCE [LARGE SCALE GENOMIC DNA]</scope>
</reference>
<dbReference type="Gene3D" id="3.80.10.10">
    <property type="entry name" value="Ribonuclease Inhibitor"/>
    <property type="match status" value="1"/>
</dbReference>
<evidence type="ECO:0000256" key="1">
    <source>
        <dbReference type="SAM" id="MobiDB-lite"/>
    </source>
</evidence>
<evidence type="ECO:0000313" key="3">
    <source>
        <dbReference type="Proteomes" id="UP000269721"/>
    </source>
</evidence>
<feature type="region of interest" description="Disordered" evidence="1">
    <location>
        <begin position="385"/>
        <end position="406"/>
    </location>
</feature>
<gene>
    <name evidence="2" type="ORF">BDK51DRAFT_33971</name>
</gene>
<accession>A0A4P9WL85</accession>
<dbReference type="AlphaFoldDB" id="A0A4P9WL85"/>
<organism evidence="2 3">
    <name type="scientific">Blyttiomyces helicus</name>
    <dbReference type="NCBI Taxonomy" id="388810"/>
    <lineage>
        <taxon>Eukaryota</taxon>
        <taxon>Fungi</taxon>
        <taxon>Fungi incertae sedis</taxon>
        <taxon>Chytridiomycota</taxon>
        <taxon>Chytridiomycota incertae sedis</taxon>
        <taxon>Chytridiomycetes</taxon>
        <taxon>Chytridiomycetes incertae sedis</taxon>
        <taxon>Blyttiomyces</taxon>
    </lineage>
</organism>
<name>A0A4P9WL85_9FUNG</name>
<dbReference type="SUPFAM" id="SSF52047">
    <property type="entry name" value="RNI-like"/>
    <property type="match status" value="1"/>
</dbReference>
<dbReference type="Proteomes" id="UP000269721">
    <property type="component" value="Unassembled WGS sequence"/>
</dbReference>
<keyword evidence="3" id="KW-1185">Reference proteome</keyword>